<organism evidence="4 5">
    <name type="scientific">Flagellimonas meridianipacifica</name>
    <dbReference type="NCBI Taxonomy" id="1080225"/>
    <lineage>
        <taxon>Bacteria</taxon>
        <taxon>Pseudomonadati</taxon>
        <taxon>Bacteroidota</taxon>
        <taxon>Flavobacteriia</taxon>
        <taxon>Flavobacteriales</taxon>
        <taxon>Flavobacteriaceae</taxon>
        <taxon>Flagellimonas</taxon>
    </lineage>
</organism>
<dbReference type="EMBL" id="PVYX01000002">
    <property type="protein sequence ID" value="PRX54852.1"/>
    <property type="molecule type" value="Genomic_DNA"/>
</dbReference>
<evidence type="ECO:0000256" key="3">
    <source>
        <dbReference type="RuleBase" id="RU000363"/>
    </source>
</evidence>
<evidence type="ECO:0000313" key="4">
    <source>
        <dbReference type="EMBL" id="PRX54852.1"/>
    </source>
</evidence>
<reference evidence="4 5" key="1">
    <citation type="submission" date="2018-03" db="EMBL/GenBank/DDBJ databases">
        <title>Genomic Encyclopedia of Archaeal and Bacterial Type Strains, Phase II (KMG-II): from individual species to whole genera.</title>
        <authorList>
            <person name="Goeker M."/>
        </authorList>
    </citation>
    <scope>NUCLEOTIDE SEQUENCE [LARGE SCALE GENOMIC DNA]</scope>
    <source>
        <strain evidence="4 5">DSM 25027</strain>
    </source>
</reference>
<dbReference type="InterPro" id="IPR002347">
    <property type="entry name" value="SDR_fam"/>
</dbReference>
<dbReference type="InterPro" id="IPR051911">
    <property type="entry name" value="SDR_oxidoreductase"/>
</dbReference>
<dbReference type="PANTHER" id="PTHR43976">
    <property type="entry name" value="SHORT CHAIN DEHYDROGENASE"/>
    <property type="match status" value="1"/>
</dbReference>
<dbReference type="NCBIfam" id="NF004824">
    <property type="entry name" value="PRK06180.1"/>
    <property type="match status" value="1"/>
</dbReference>
<dbReference type="Pfam" id="PF00106">
    <property type="entry name" value="adh_short"/>
    <property type="match status" value="1"/>
</dbReference>
<dbReference type="PANTHER" id="PTHR43976:SF16">
    <property type="entry name" value="SHORT-CHAIN DEHYDROGENASE_REDUCTASE FAMILY PROTEIN"/>
    <property type="match status" value="1"/>
</dbReference>
<evidence type="ECO:0000313" key="5">
    <source>
        <dbReference type="Proteomes" id="UP000237640"/>
    </source>
</evidence>
<keyword evidence="2" id="KW-0560">Oxidoreductase</keyword>
<dbReference type="Gene3D" id="3.40.50.720">
    <property type="entry name" value="NAD(P)-binding Rossmann-like Domain"/>
    <property type="match status" value="1"/>
</dbReference>
<dbReference type="PRINTS" id="PR00081">
    <property type="entry name" value="GDHRDH"/>
</dbReference>
<dbReference type="Proteomes" id="UP000237640">
    <property type="component" value="Unassembled WGS sequence"/>
</dbReference>
<protein>
    <submittedName>
        <fullName evidence="4">Short-subunit dehydrogenase</fullName>
    </submittedName>
</protein>
<evidence type="ECO:0000256" key="1">
    <source>
        <dbReference type="ARBA" id="ARBA00006484"/>
    </source>
</evidence>
<proteinExistence type="inferred from homology"/>
<dbReference type="PROSITE" id="PS00061">
    <property type="entry name" value="ADH_SHORT"/>
    <property type="match status" value="1"/>
</dbReference>
<dbReference type="RefSeq" id="WP_106146294.1">
    <property type="nucleotide sequence ID" value="NZ_PVYX01000002.1"/>
</dbReference>
<evidence type="ECO:0000256" key="2">
    <source>
        <dbReference type="ARBA" id="ARBA00023002"/>
    </source>
</evidence>
<name>A0A2T0MBQ8_9FLAO</name>
<accession>A0A2T0MBQ8</accession>
<dbReference type="PRINTS" id="PR00080">
    <property type="entry name" value="SDRFAMILY"/>
</dbReference>
<keyword evidence="5" id="KW-1185">Reference proteome</keyword>
<dbReference type="GO" id="GO:0016491">
    <property type="term" value="F:oxidoreductase activity"/>
    <property type="evidence" value="ECO:0007669"/>
    <property type="project" value="UniProtKB-KW"/>
</dbReference>
<comment type="caution">
    <text evidence="4">The sequence shown here is derived from an EMBL/GenBank/DDBJ whole genome shotgun (WGS) entry which is preliminary data.</text>
</comment>
<dbReference type="OrthoDB" id="822355at2"/>
<dbReference type="SUPFAM" id="SSF51735">
    <property type="entry name" value="NAD(P)-binding Rossmann-fold domains"/>
    <property type="match status" value="1"/>
</dbReference>
<dbReference type="AlphaFoldDB" id="A0A2T0MBQ8"/>
<gene>
    <name evidence="4" type="ORF">CLV81_3256</name>
</gene>
<comment type="similarity">
    <text evidence="1 3">Belongs to the short-chain dehydrogenases/reductases (SDR) family.</text>
</comment>
<sequence length="285" mass="31177">METKKNKKVWFVTGASTGFGKELVNTIANNGDIAIGTFRKKEQAESFTDIESRKFGVVLDVTDNQQVKAGIETAIQHFGRIDVLVNNAGYGSLGSIEEVSNEEVRRQFDINVFGPISLIKNVLPYMREQKEGHIINITSVGGVIGFVSSGIYNGSKFALEGIGHSLAKQVAHLGIKVTNVEPGPFRTNWAGNSATYKETEIQDYNESVGKDMEWVKSIDGKQAGDPAKGAKAIYELVGLDNPPLLFPLGEYAYEAISGHYHQSLKDLATYESIGRPTDFPVNQMV</sequence>
<dbReference type="CDD" id="cd05374">
    <property type="entry name" value="17beta-HSD-like_SDR_c"/>
    <property type="match status" value="1"/>
</dbReference>
<dbReference type="InterPro" id="IPR020904">
    <property type="entry name" value="Sc_DH/Rdtase_CS"/>
</dbReference>
<dbReference type="InterPro" id="IPR036291">
    <property type="entry name" value="NAD(P)-bd_dom_sf"/>
</dbReference>